<feature type="region of interest" description="Disordered" evidence="11">
    <location>
        <begin position="540"/>
        <end position="560"/>
    </location>
</feature>
<dbReference type="SUPFAM" id="SSF52518">
    <property type="entry name" value="Thiamin diphosphate-binding fold (THDP-binding)"/>
    <property type="match status" value="3"/>
</dbReference>
<evidence type="ECO:0000256" key="9">
    <source>
        <dbReference type="ARBA" id="ARBA00048767"/>
    </source>
</evidence>
<dbReference type="InterPro" id="IPR029061">
    <property type="entry name" value="THDP-binding"/>
</dbReference>
<gene>
    <name evidence="15" type="ORF">ONB1V03_LOCUS9788</name>
</gene>
<protein>
    <recommendedName>
        <fullName evidence="4">2-hydroxyacyl-CoA lyase 2</fullName>
    </recommendedName>
    <alternativeName>
        <fullName evidence="7">IlvB-like protein</fullName>
    </alternativeName>
</protein>
<dbReference type="InterPro" id="IPR012001">
    <property type="entry name" value="Thiamin_PyroP_enz_TPP-bd_dom"/>
</dbReference>
<evidence type="ECO:0000259" key="13">
    <source>
        <dbReference type="Pfam" id="PF02775"/>
    </source>
</evidence>
<dbReference type="GO" id="GO:0000287">
    <property type="term" value="F:magnesium ion binding"/>
    <property type="evidence" value="ECO:0007669"/>
    <property type="project" value="InterPro"/>
</dbReference>
<dbReference type="PROSITE" id="PS00187">
    <property type="entry name" value="TPP_ENZYMES"/>
    <property type="match status" value="1"/>
</dbReference>
<dbReference type="InterPro" id="IPR000399">
    <property type="entry name" value="TPP-bd_CS"/>
</dbReference>
<dbReference type="CDD" id="cd07035">
    <property type="entry name" value="TPP_PYR_POX_like"/>
    <property type="match status" value="2"/>
</dbReference>
<keyword evidence="16" id="KW-1185">Reference proteome</keyword>
<accession>A0A7R9M650</accession>
<dbReference type="EMBL" id="CAJPVJ010006299">
    <property type="protein sequence ID" value="CAG2170317.1"/>
    <property type="molecule type" value="Genomic_DNA"/>
</dbReference>
<dbReference type="InterPro" id="IPR029035">
    <property type="entry name" value="DHS-like_NAD/FAD-binding_dom"/>
</dbReference>
<organism evidence="15">
    <name type="scientific">Oppiella nova</name>
    <dbReference type="NCBI Taxonomy" id="334625"/>
    <lineage>
        <taxon>Eukaryota</taxon>
        <taxon>Metazoa</taxon>
        <taxon>Ecdysozoa</taxon>
        <taxon>Arthropoda</taxon>
        <taxon>Chelicerata</taxon>
        <taxon>Arachnida</taxon>
        <taxon>Acari</taxon>
        <taxon>Acariformes</taxon>
        <taxon>Sarcoptiformes</taxon>
        <taxon>Oribatida</taxon>
        <taxon>Brachypylina</taxon>
        <taxon>Oppioidea</taxon>
        <taxon>Oppiidae</taxon>
        <taxon>Oppiella</taxon>
    </lineage>
</organism>
<dbReference type="GO" id="GO:0009099">
    <property type="term" value="P:L-valine biosynthetic process"/>
    <property type="evidence" value="ECO:0007669"/>
    <property type="project" value="TreeGrafter"/>
</dbReference>
<keyword evidence="5" id="KW-0479">Metal-binding</keyword>
<evidence type="ECO:0000256" key="8">
    <source>
        <dbReference type="ARBA" id="ARBA00048738"/>
    </source>
</evidence>
<feature type="domain" description="Thiamine pyrophosphate enzyme TPP-binding" evidence="13">
    <location>
        <begin position="582"/>
        <end position="639"/>
    </location>
</feature>
<dbReference type="Gene3D" id="3.40.50.970">
    <property type="match status" value="3"/>
</dbReference>
<evidence type="ECO:0000256" key="10">
    <source>
        <dbReference type="RuleBase" id="RU362132"/>
    </source>
</evidence>
<comment type="catalytic activity">
    <reaction evidence="8">
        <text>2-hydroxyoctadecanoyl-CoA = heptadecanal + formyl-CoA</text>
        <dbReference type="Rhea" id="RHEA:55196"/>
        <dbReference type="ChEBI" id="CHEBI:57376"/>
        <dbReference type="ChEBI" id="CHEBI:74116"/>
        <dbReference type="ChEBI" id="CHEBI:138631"/>
    </reaction>
    <physiologicalReaction direction="left-to-right" evidence="8">
        <dbReference type="Rhea" id="RHEA:55197"/>
    </physiologicalReaction>
</comment>
<evidence type="ECO:0000259" key="14">
    <source>
        <dbReference type="Pfam" id="PF02776"/>
    </source>
</evidence>
<dbReference type="PANTHER" id="PTHR18968:SF166">
    <property type="entry name" value="2-HYDROXYACYL-COA LYASE 2"/>
    <property type="match status" value="1"/>
</dbReference>
<dbReference type="GO" id="GO:0050660">
    <property type="term" value="F:flavin adenine dinucleotide binding"/>
    <property type="evidence" value="ECO:0007669"/>
    <property type="project" value="TreeGrafter"/>
</dbReference>
<evidence type="ECO:0000256" key="4">
    <source>
        <dbReference type="ARBA" id="ARBA00018936"/>
    </source>
</evidence>
<evidence type="ECO:0000256" key="5">
    <source>
        <dbReference type="ARBA" id="ARBA00022723"/>
    </source>
</evidence>
<dbReference type="InterPro" id="IPR012000">
    <property type="entry name" value="Thiamin_PyroP_enz_cen_dom"/>
</dbReference>
<dbReference type="GO" id="GO:0005948">
    <property type="term" value="C:acetolactate synthase complex"/>
    <property type="evidence" value="ECO:0007669"/>
    <property type="project" value="TreeGrafter"/>
</dbReference>
<evidence type="ECO:0000256" key="1">
    <source>
        <dbReference type="ARBA" id="ARBA00001946"/>
    </source>
</evidence>
<dbReference type="AlphaFoldDB" id="A0A7R9M650"/>
<evidence type="ECO:0000256" key="3">
    <source>
        <dbReference type="ARBA" id="ARBA00007812"/>
    </source>
</evidence>
<dbReference type="EMBL" id="OC921124">
    <property type="protein sequence ID" value="CAD7653130.1"/>
    <property type="molecule type" value="Genomic_DNA"/>
</dbReference>
<dbReference type="Pfam" id="PF02776">
    <property type="entry name" value="TPP_enzyme_N"/>
    <property type="match status" value="2"/>
</dbReference>
<comment type="cofactor">
    <cofactor evidence="1">
        <name>Mg(2+)</name>
        <dbReference type="ChEBI" id="CHEBI:18420"/>
    </cofactor>
</comment>
<evidence type="ECO:0000256" key="11">
    <source>
        <dbReference type="SAM" id="MobiDB-lite"/>
    </source>
</evidence>
<comment type="cofactor">
    <cofactor evidence="2">
        <name>thiamine diphosphate</name>
        <dbReference type="ChEBI" id="CHEBI:58937"/>
    </cofactor>
</comment>
<evidence type="ECO:0000313" key="16">
    <source>
        <dbReference type="Proteomes" id="UP000728032"/>
    </source>
</evidence>
<comment type="catalytic activity">
    <reaction evidence="9">
        <text>(2R)-hydroxyhexadecanoyl-CoA = pentadecanal + formyl-CoA</text>
        <dbReference type="Rhea" id="RHEA:55212"/>
        <dbReference type="ChEBI" id="CHEBI:17302"/>
        <dbReference type="ChEBI" id="CHEBI:57376"/>
        <dbReference type="ChEBI" id="CHEBI:138654"/>
    </reaction>
    <physiologicalReaction direction="left-to-right" evidence="9">
        <dbReference type="Rhea" id="RHEA:55213"/>
    </physiologicalReaction>
</comment>
<feature type="domain" description="Thiamine pyrophosphate enzyme N-terminal TPP-binding" evidence="14">
    <location>
        <begin position="18"/>
        <end position="132"/>
    </location>
</feature>
<evidence type="ECO:0000259" key="12">
    <source>
        <dbReference type="Pfam" id="PF00205"/>
    </source>
</evidence>
<comment type="similarity">
    <text evidence="3 10">Belongs to the TPP enzyme family.</text>
</comment>
<evidence type="ECO:0000313" key="15">
    <source>
        <dbReference type="EMBL" id="CAD7653130.1"/>
    </source>
</evidence>
<feature type="domain" description="Thiamine pyrophosphate enzyme central" evidence="12">
    <location>
        <begin position="389"/>
        <end position="516"/>
    </location>
</feature>
<feature type="non-terminal residue" evidence="15">
    <location>
        <position position="1"/>
    </location>
</feature>
<evidence type="ECO:0000256" key="6">
    <source>
        <dbReference type="ARBA" id="ARBA00023052"/>
    </source>
</evidence>
<feature type="domain" description="Thiamine pyrophosphate enzyme N-terminal TPP-binding" evidence="14">
    <location>
        <begin position="167"/>
        <end position="281"/>
    </location>
</feature>
<dbReference type="InterPro" id="IPR045229">
    <property type="entry name" value="TPP_enz"/>
</dbReference>
<dbReference type="OrthoDB" id="16262at2759"/>
<dbReference type="GO" id="GO:0003984">
    <property type="term" value="F:acetolactate synthase activity"/>
    <property type="evidence" value="ECO:0007669"/>
    <property type="project" value="TreeGrafter"/>
</dbReference>
<proteinExistence type="inferred from homology"/>
<dbReference type="InterPro" id="IPR011766">
    <property type="entry name" value="TPP_enzyme_TPP-bd"/>
</dbReference>
<dbReference type="GO" id="GO:0009097">
    <property type="term" value="P:isoleucine biosynthetic process"/>
    <property type="evidence" value="ECO:0007669"/>
    <property type="project" value="TreeGrafter"/>
</dbReference>
<dbReference type="GO" id="GO:0030976">
    <property type="term" value="F:thiamine pyrophosphate binding"/>
    <property type="evidence" value="ECO:0007669"/>
    <property type="project" value="InterPro"/>
</dbReference>
<dbReference type="Pfam" id="PF02775">
    <property type="entry name" value="TPP_enzyme_C"/>
    <property type="match status" value="1"/>
</dbReference>
<dbReference type="Proteomes" id="UP000728032">
    <property type="component" value="Unassembled WGS sequence"/>
</dbReference>
<dbReference type="Gene3D" id="3.40.50.1220">
    <property type="entry name" value="TPP-binding domain"/>
    <property type="match status" value="1"/>
</dbReference>
<dbReference type="SUPFAM" id="SSF52467">
    <property type="entry name" value="DHS-like NAD/FAD-binding domain"/>
    <property type="match status" value="1"/>
</dbReference>
<evidence type="ECO:0000256" key="2">
    <source>
        <dbReference type="ARBA" id="ARBA00001964"/>
    </source>
</evidence>
<evidence type="ECO:0000256" key="7">
    <source>
        <dbReference type="ARBA" id="ARBA00030510"/>
    </source>
</evidence>
<sequence length="640" mass="67733">MSDELMSSSKVDEKSVRHGGELVAAVLRSHGVENIFTLSGGHIAPILTASEKLGIRVVDTRHEVTAVFAADATARLSGIPGVAVVTAGPGVTNTVTAVKNAQMAESPIVVLGGAAASLLKGKGALQDIDQISLFKPITKMATTVTKVRDIVPKLREAFKVDEKSVRHGGELVAAVLRSHGVENIFTLSGGHIAPILTASEKLGIRVVDTRHEVTAVFAADATARLSGIPGVAVVTAGPGVTNTVTAVKNAQMAESPIVVLGGAAASLLKGKGALQDIDQISLFKPITKMATTVTKVRDIVPKLREAFKVAQSGTPGPVFVELPIDVLYPFQVIKKEIASSSNAKGLIGKVVNWYLNNYLQNLFAGAFDQEWPTHPVPVDIPFPSKTDVSTAAEMLSKAKKPLIILGSQSVLPPVGADKLRAAIESLGIPVYLGGMSRGLLGKASPINMKQARREALRDADVVILGGGVADFRLGYGRTFSKKSKVIAVNRSKEQLYKNAKLFWNPALAVQADSAQFFVDLADSLKGFKVDDQWISTLRERETEKEKNARTQAENNPDEHLNPLKVLHDLDESLDDNTIIVADGGDFVGSAAYVLRPRGPLRWLDPGAFGTLGVGAGFAIGAKLCRPDMDVVVVFGDGSLG</sequence>
<dbReference type="Pfam" id="PF00205">
    <property type="entry name" value="TPP_enzyme_M"/>
    <property type="match status" value="1"/>
</dbReference>
<reference evidence="15" key="1">
    <citation type="submission" date="2020-11" db="EMBL/GenBank/DDBJ databases">
        <authorList>
            <person name="Tran Van P."/>
        </authorList>
    </citation>
    <scope>NUCLEOTIDE SEQUENCE</scope>
</reference>
<dbReference type="FunFam" id="3.40.50.970:FF:000007">
    <property type="entry name" value="Acetolactate synthase"/>
    <property type="match status" value="1"/>
</dbReference>
<dbReference type="PANTHER" id="PTHR18968">
    <property type="entry name" value="THIAMINE PYROPHOSPHATE ENZYMES"/>
    <property type="match status" value="1"/>
</dbReference>
<keyword evidence="6 10" id="KW-0786">Thiamine pyrophosphate</keyword>
<name>A0A7R9M650_9ACAR</name>